<name>A0A224VHH6_9LACO</name>
<proteinExistence type="predicted"/>
<evidence type="ECO:0000313" key="1">
    <source>
        <dbReference type="EMBL" id="GAW72553.1"/>
    </source>
</evidence>
<dbReference type="Proteomes" id="UP000294668">
    <property type="component" value="Unassembled WGS sequence"/>
</dbReference>
<dbReference type="OrthoDB" id="2323055at2"/>
<dbReference type="EMBL" id="PUFL01000096">
    <property type="protein sequence ID" value="TDG87775.1"/>
    <property type="molecule type" value="Genomic_DNA"/>
</dbReference>
<dbReference type="AlphaFoldDB" id="A0A224VHH6"/>
<dbReference type="RefSeq" id="WP_057961421.1">
    <property type="nucleotide sequence ID" value="NZ_BAAAXO010000093.1"/>
</dbReference>
<evidence type="ECO:0000313" key="2">
    <source>
        <dbReference type="EMBL" id="TDG87775.1"/>
    </source>
</evidence>
<dbReference type="Proteomes" id="UP000214739">
    <property type="component" value="Unassembled WGS sequence"/>
</dbReference>
<organism evidence="1 3">
    <name type="scientific">Lentilactobacillus parakefiri</name>
    <dbReference type="NCBI Taxonomy" id="152332"/>
    <lineage>
        <taxon>Bacteria</taxon>
        <taxon>Bacillati</taxon>
        <taxon>Bacillota</taxon>
        <taxon>Bacilli</taxon>
        <taxon>Lactobacillales</taxon>
        <taxon>Lactobacillaceae</taxon>
        <taxon>Lentilactobacillus</taxon>
    </lineage>
</organism>
<reference evidence="2 4" key="2">
    <citation type="journal article" date="2019" name="Appl. Microbiol. Biotechnol.">
        <title>Uncovering carbohydrate metabolism through a genotype-phenotype association study of 56 lactic acid bacteria genomes.</title>
        <authorList>
            <person name="Buron-Moles G."/>
            <person name="Chailyan A."/>
            <person name="Dolejs I."/>
            <person name="Forster J."/>
            <person name="Miks M.H."/>
        </authorList>
    </citation>
    <scope>NUCLEOTIDE SEQUENCE [LARGE SCALE GENOMIC DNA]</scope>
    <source>
        <strain evidence="2 4">DSM 10551</strain>
    </source>
</reference>
<protein>
    <submittedName>
        <fullName evidence="1">Uncharacterized protein</fullName>
    </submittedName>
</protein>
<reference evidence="2" key="3">
    <citation type="submission" date="2019-02" db="EMBL/GenBank/DDBJ databases">
        <authorList>
            <person name="Buron G."/>
            <person name="Chaylann A."/>
            <person name="Dolejs I."/>
            <person name="Forster J."/>
            <person name="Miks M.H."/>
        </authorList>
    </citation>
    <scope>NUCLEOTIDE SEQUENCE</scope>
    <source>
        <strain evidence="2">DSM 10551</strain>
    </source>
</reference>
<dbReference type="EMBL" id="BDGB01000077">
    <property type="protein sequence ID" value="GAW72553.1"/>
    <property type="molecule type" value="Genomic_DNA"/>
</dbReference>
<accession>A0A224VHH6</accession>
<keyword evidence="4" id="KW-1185">Reference proteome</keyword>
<comment type="caution">
    <text evidence="1">The sequence shown here is derived from an EMBL/GenBank/DDBJ whole genome shotgun (WGS) entry which is preliminary data.</text>
</comment>
<sequence>MKKWIQLIVILFSFTLGLSSTSVITKASSWHKGTPSLIRGTWSYNPRGQVWGQYRIKRASYYSGWMGMPGIKVTGVKYRVLGHYKYELTGHGHKNGMYKGGRDTIIVKRQTHYLYVKIPGQTATKYYHGGL</sequence>
<gene>
    <name evidence="2" type="ORF">C5L28_000049</name>
    <name evidence="1" type="ORF">LPKJCM_01683</name>
</gene>
<evidence type="ECO:0000313" key="3">
    <source>
        <dbReference type="Proteomes" id="UP000214739"/>
    </source>
</evidence>
<evidence type="ECO:0000313" key="4">
    <source>
        <dbReference type="Proteomes" id="UP000294668"/>
    </source>
</evidence>
<reference evidence="1 3" key="1">
    <citation type="journal article" date="2017" name="Biosci Microbiota Food Health">
        <title>Genomic characterization reconfirms the taxonomic status of Lactobacillus parakefiri.</title>
        <authorList>
            <person name="Tanizawa Y."/>
            <person name="Kobayashi H."/>
            <person name="Kaminuma E."/>
            <person name="Sakamoto M."/>
            <person name="Ohkuma M."/>
            <person name="Nakamura Y."/>
            <person name="Arita M."/>
            <person name="Tohno M."/>
        </authorList>
    </citation>
    <scope>NUCLEOTIDE SEQUENCE [LARGE SCALE GENOMIC DNA]</scope>
    <source>
        <strain evidence="1 3">JCM 8573</strain>
    </source>
</reference>